<dbReference type="Proteomes" id="UP000504608">
    <property type="component" value="Unplaced"/>
</dbReference>
<dbReference type="GO" id="GO:1990904">
    <property type="term" value="C:ribonucleoprotein complex"/>
    <property type="evidence" value="ECO:0007669"/>
    <property type="project" value="UniProtKB-KW"/>
</dbReference>
<evidence type="ECO:0000256" key="4">
    <source>
        <dbReference type="RuleBase" id="RU000570"/>
    </source>
</evidence>
<evidence type="ECO:0000256" key="2">
    <source>
        <dbReference type="ARBA" id="ARBA00022980"/>
    </source>
</evidence>
<gene>
    <name evidence="6" type="primary">LOC111470644</name>
</gene>
<reference evidence="6" key="1">
    <citation type="submission" date="2025-08" db="UniProtKB">
        <authorList>
            <consortium name="RefSeq"/>
        </authorList>
    </citation>
    <scope>IDENTIFICATION</scope>
    <source>
        <tissue evidence="6">Young leaves</tissue>
    </source>
</reference>
<dbReference type="OrthoDB" id="10265903at2759"/>
<dbReference type="PROSITE" id="PS00828">
    <property type="entry name" value="RIBOSOMAL_L36"/>
    <property type="match status" value="1"/>
</dbReference>
<proteinExistence type="inferred from homology"/>
<dbReference type="GO" id="GO:0003735">
    <property type="term" value="F:structural constituent of ribosome"/>
    <property type="evidence" value="ECO:0007669"/>
    <property type="project" value="InterPro"/>
</dbReference>
<dbReference type="NCBIfam" id="TIGR01022">
    <property type="entry name" value="rpmJ_bact"/>
    <property type="match status" value="1"/>
</dbReference>
<dbReference type="PANTHER" id="PTHR18804:SF16">
    <property type="entry name" value="RIBOSOMAL PROTEIN"/>
    <property type="match status" value="1"/>
</dbReference>
<keyword evidence="5" id="KW-1185">Reference proteome</keyword>
<dbReference type="GO" id="GO:0006412">
    <property type="term" value="P:translation"/>
    <property type="evidence" value="ECO:0007669"/>
    <property type="project" value="InterPro"/>
</dbReference>
<evidence type="ECO:0000313" key="5">
    <source>
        <dbReference type="Proteomes" id="UP000504608"/>
    </source>
</evidence>
<sequence length="100" mass="11481">MKVRASVKKMCEFCRTVRRRGRVYIYCSSNPKHKQRQGLSTFASEAPSPSLFSRSEVKEKILPSHSSRTGLASLIPQKHEPTMLFGWRMGLASILWKKQN</sequence>
<name>A0A6J1I4R0_CUCMA</name>
<dbReference type="InterPro" id="IPR000473">
    <property type="entry name" value="Ribosomal_bL36"/>
</dbReference>
<keyword evidence="2 4" id="KW-0689">Ribosomal protein</keyword>
<dbReference type="GeneID" id="111470644"/>
<dbReference type="AlphaFoldDB" id="A0A6J1I4R0"/>
<dbReference type="RefSeq" id="XP_022971996.1">
    <property type="nucleotide sequence ID" value="XM_023116228.1"/>
</dbReference>
<dbReference type="GO" id="GO:0005840">
    <property type="term" value="C:ribosome"/>
    <property type="evidence" value="ECO:0007669"/>
    <property type="project" value="UniProtKB-KW"/>
</dbReference>
<accession>A0A6J1I4R0</accession>
<evidence type="ECO:0000256" key="3">
    <source>
        <dbReference type="ARBA" id="ARBA00023274"/>
    </source>
</evidence>
<dbReference type="Pfam" id="PF00444">
    <property type="entry name" value="Ribosomal_L36"/>
    <property type="match status" value="1"/>
</dbReference>
<organism evidence="5 6">
    <name type="scientific">Cucurbita maxima</name>
    <name type="common">Pumpkin</name>
    <name type="synonym">Winter squash</name>
    <dbReference type="NCBI Taxonomy" id="3661"/>
    <lineage>
        <taxon>Eukaryota</taxon>
        <taxon>Viridiplantae</taxon>
        <taxon>Streptophyta</taxon>
        <taxon>Embryophyta</taxon>
        <taxon>Tracheophyta</taxon>
        <taxon>Spermatophyta</taxon>
        <taxon>Magnoliopsida</taxon>
        <taxon>eudicotyledons</taxon>
        <taxon>Gunneridae</taxon>
        <taxon>Pentapetalae</taxon>
        <taxon>rosids</taxon>
        <taxon>fabids</taxon>
        <taxon>Cucurbitales</taxon>
        <taxon>Cucurbitaceae</taxon>
        <taxon>Cucurbiteae</taxon>
        <taxon>Cucurbita</taxon>
    </lineage>
</organism>
<comment type="similarity">
    <text evidence="1 4">Belongs to the bacterial ribosomal protein bL36 family.</text>
</comment>
<dbReference type="InterPro" id="IPR052010">
    <property type="entry name" value="Ribosomal_LSU_bL36"/>
</dbReference>
<evidence type="ECO:0000313" key="6">
    <source>
        <dbReference type="RefSeq" id="XP_022971996.1"/>
    </source>
</evidence>
<dbReference type="InterPro" id="IPR035977">
    <property type="entry name" value="Ribosomal_bL36_sp"/>
</dbReference>
<dbReference type="SUPFAM" id="SSF57840">
    <property type="entry name" value="Ribosomal protein L36"/>
    <property type="match status" value="1"/>
</dbReference>
<dbReference type="HAMAP" id="MF_00251">
    <property type="entry name" value="Ribosomal_bL36"/>
    <property type="match status" value="1"/>
</dbReference>
<dbReference type="KEGG" id="cmax:111470644"/>
<keyword evidence="3 4" id="KW-0687">Ribonucleoprotein</keyword>
<protein>
    <recommendedName>
        <fullName evidence="4">Ribosomal protein</fullName>
    </recommendedName>
</protein>
<evidence type="ECO:0000256" key="1">
    <source>
        <dbReference type="ARBA" id="ARBA00007645"/>
    </source>
</evidence>
<dbReference type="PANTHER" id="PTHR18804">
    <property type="entry name" value="RIBOSOMAL PROTEIN"/>
    <property type="match status" value="1"/>
</dbReference>